<comment type="caution">
    <text evidence="2">The sequence shown here is derived from an EMBL/GenBank/DDBJ whole genome shotgun (WGS) entry which is preliminary data.</text>
</comment>
<reference evidence="2 3" key="2">
    <citation type="submission" date="2021-10" db="EMBL/GenBank/DDBJ databases">
        <authorList>
            <person name="Piombo E."/>
        </authorList>
    </citation>
    <scope>NUCLEOTIDE SEQUENCE [LARGE SCALE GENOMIC DNA]</scope>
</reference>
<keyword evidence="3" id="KW-1185">Reference proteome</keyword>
<dbReference type="EMBL" id="CABFNO020001564">
    <property type="protein sequence ID" value="CAH0003462.1"/>
    <property type="molecule type" value="Genomic_DNA"/>
</dbReference>
<gene>
    <name evidence="2" type="ORF">CBYS24578_00014635</name>
</gene>
<dbReference type="OrthoDB" id="4838383at2759"/>
<evidence type="ECO:0000256" key="1">
    <source>
        <dbReference type="SAM" id="SignalP"/>
    </source>
</evidence>
<reference evidence="3" key="1">
    <citation type="submission" date="2019-06" db="EMBL/GenBank/DDBJ databases">
        <authorList>
            <person name="Broberg M."/>
        </authorList>
    </citation>
    <scope>NUCLEOTIDE SEQUENCE [LARGE SCALE GENOMIC DNA]</scope>
</reference>
<feature type="signal peptide" evidence="1">
    <location>
        <begin position="1"/>
        <end position="15"/>
    </location>
</feature>
<organism evidence="2 3">
    <name type="scientific">Clonostachys byssicola</name>
    <dbReference type="NCBI Taxonomy" id="160290"/>
    <lineage>
        <taxon>Eukaryota</taxon>
        <taxon>Fungi</taxon>
        <taxon>Dikarya</taxon>
        <taxon>Ascomycota</taxon>
        <taxon>Pezizomycotina</taxon>
        <taxon>Sordariomycetes</taxon>
        <taxon>Hypocreomycetidae</taxon>
        <taxon>Hypocreales</taxon>
        <taxon>Bionectriaceae</taxon>
        <taxon>Clonostachys</taxon>
    </lineage>
</organism>
<dbReference type="AlphaFoldDB" id="A0A9N9UY12"/>
<accession>A0A9N9UY12</accession>
<evidence type="ECO:0000313" key="2">
    <source>
        <dbReference type="EMBL" id="CAH0003462.1"/>
    </source>
</evidence>
<feature type="chain" id="PRO_5040118397" evidence="1">
    <location>
        <begin position="16"/>
        <end position="226"/>
    </location>
</feature>
<evidence type="ECO:0000313" key="3">
    <source>
        <dbReference type="Proteomes" id="UP000754883"/>
    </source>
</evidence>
<dbReference type="Proteomes" id="UP000754883">
    <property type="component" value="Unassembled WGS sequence"/>
</dbReference>
<protein>
    <submittedName>
        <fullName evidence="2">Uncharacterized protein</fullName>
    </submittedName>
</protein>
<sequence>MKFSRVLFFASLALAAPTALVEKDEPALLLDERQNDPVSAVVTALNSVTNTINTSGGAIQSAINGITGNVDAQVQVLIRANLDAILKALQDATTTILTSTLDSAGNITAAASGLTQAQINNLAAAVQGAIAAVNQLRIIATLTATDLTPAVFDLVQGQITAIQNTIQPFITPVAAFANAVSKFNARIGITVLGLTNATSTLVNTVRNLLNGLGLGGLGGLLGGILG</sequence>
<keyword evidence="1" id="KW-0732">Signal</keyword>
<name>A0A9N9UY12_9HYPO</name>
<proteinExistence type="predicted"/>